<reference evidence="1 2" key="1">
    <citation type="submission" date="2019-01" db="EMBL/GenBank/DDBJ databases">
        <title>Pseudolysobacter antarctica gen. nov., sp. nov., isolated from Fildes Peninsula, Antarctica.</title>
        <authorList>
            <person name="Wei Z."/>
            <person name="Peng F."/>
        </authorList>
    </citation>
    <scope>NUCLEOTIDE SEQUENCE [LARGE SCALE GENOMIC DNA]</scope>
    <source>
        <strain evidence="1 2">AQ6-296</strain>
    </source>
</reference>
<dbReference type="RefSeq" id="WP_129834173.1">
    <property type="nucleotide sequence ID" value="NZ_CP035704.1"/>
</dbReference>
<dbReference type="OrthoDB" id="9772295at2"/>
<protein>
    <submittedName>
        <fullName evidence="1">DUF1800 family protein</fullName>
    </submittedName>
</protein>
<dbReference type="KEGG" id="xbc:ELE36_13590"/>
<dbReference type="Pfam" id="PF08811">
    <property type="entry name" value="DUF1800"/>
    <property type="match status" value="1"/>
</dbReference>
<organism evidence="1 2">
    <name type="scientific">Pseudolysobacter antarcticus</name>
    <dbReference type="NCBI Taxonomy" id="2511995"/>
    <lineage>
        <taxon>Bacteria</taxon>
        <taxon>Pseudomonadati</taxon>
        <taxon>Pseudomonadota</taxon>
        <taxon>Gammaproteobacteria</taxon>
        <taxon>Lysobacterales</taxon>
        <taxon>Rhodanobacteraceae</taxon>
        <taxon>Pseudolysobacter</taxon>
    </lineage>
</organism>
<dbReference type="AlphaFoldDB" id="A0A411HLC9"/>
<dbReference type="InterPro" id="IPR014917">
    <property type="entry name" value="DUF1800"/>
</dbReference>
<dbReference type="Proteomes" id="UP000291562">
    <property type="component" value="Chromosome"/>
</dbReference>
<accession>A0A411HLC9</accession>
<keyword evidence="2" id="KW-1185">Reference proteome</keyword>
<dbReference type="EMBL" id="CP035704">
    <property type="protein sequence ID" value="QBB71303.1"/>
    <property type="molecule type" value="Genomic_DNA"/>
</dbReference>
<sequence>MQSATAVTTTALARRRALSAMFASLGFDTAVPSMRRAGKAATDTRLGDPTTIASVSQTLSGPPSTVAWLNRATFGCTQADLTAFTALGASDAARWTAWVSQQTSPAAISDTACDSRITSANFKALNLTPAQLWSTYHSDTVNYNHRMLPIAESECATLIRQIYSKRQLHESMIDFWHDHFSVNGWDYDGGPMFPAFDALFRATSAGNGVFGNFKNLLINVAESASMMFMLDLYSSTRAGPNENYARELCELHTLGAMNYAGVLNPFDPSLPVGTAGDGDAIRLKYVDADVYNITRALTGWTMSQSTYDTRNDLNPGTFEYVDGLHDQYDKFFLNRYLYDYEHQQDGFDVFAALACHPGVATFIATKLCRRLVSDSPSPTLVSNIASVFLQNWQAPNQLQIVTQAILNSTDFANGWGQKMKRPGVAMVSTLRALGANFTPLPDLDNPNFQANTWSTTNAVLSALQSAGHRLFYWPAPNGYPDVQIAWASSGSLGMTLRLLAMLLEMTQDQTVSASPYLADVQAQTLAAFPTAATRTAANIAGFWCTQILGYQPAGVYNAAVDFLRQNVAATAALTLTTDTWSGSNLSTHYTMSRLRSMIALILCSPDFLTR</sequence>
<name>A0A411HLC9_9GAMM</name>
<gene>
    <name evidence="1" type="ORF">ELE36_13590</name>
</gene>
<evidence type="ECO:0000313" key="1">
    <source>
        <dbReference type="EMBL" id="QBB71303.1"/>
    </source>
</evidence>
<proteinExistence type="predicted"/>
<evidence type="ECO:0000313" key="2">
    <source>
        <dbReference type="Proteomes" id="UP000291562"/>
    </source>
</evidence>